<reference evidence="2" key="1">
    <citation type="journal article" date="2022" name="bioRxiv">
        <title>Sequencing and chromosome-scale assembly of the giantPleurodeles waltlgenome.</title>
        <authorList>
            <person name="Brown T."/>
            <person name="Elewa A."/>
            <person name="Iarovenko S."/>
            <person name="Subramanian E."/>
            <person name="Araus A.J."/>
            <person name="Petzold A."/>
            <person name="Susuki M."/>
            <person name="Suzuki K.-i.T."/>
            <person name="Hayashi T."/>
            <person name="Toyoda A."/>
            <person name="Oliveira C."/>
            <person name="Osipova E."/>
            <person name="Leigh N.D."/>
            <person name="Simon A."/>
            <person name="Yun M.H."/>
        </authorList>
    </citation>
    <scope>NUCLEOTIDE SEQUENCE</scope>
    <source>
        <strain evidence="2">20211129_DDA</strain>
        <tissue evidence="2">Liver</tissue>
    </source>
</reference>
<evidence type="ECO:0000313" key="2">
    <source>
        <dbReference type="EMBL" id="KAJ1165496.1"/>
    </source>
</evidence>
<dbReference type="Proteomes" id="UP001066276">
    <property type="component" value="Chromosome 4_2"/>
</dbReference>
<sequence length="200" mass="21786">MFPLPEEEPHIAIYDPEHTRRDLRFLNGQQICNAPQPRFQHLVSPKVSGWSKRVTPPTVSALRNTPTQAGQLCINKRPGTSPGPRALSQLPLISRAPHSPPIRCNPVPDTRRCNSHGPEQEEGPRPTVSSLRSTPPGAGQSSSNRHSRGAPLTDPRPAGRSLSYLSAPGRLAPIRSPTESLQAQVCRTASAAAEERRFVL</sequence>
<evidence type="ECO:0000313" key="3">
    <source>
        <dbReference type="Proteomes" id="UP001066276"/>
    </source>
</evidence>
<accession>A0AAV7SN25</accession>
<name>A0AAV7SN25_PLEWA</name>
<dbReference type="EMBL" id="JANPWB010000008">
    <property type="protein sequence ID" value="KAJ1165496.1"/>
    <property type="molecule type" value="Genomic_DNA"/>
</dbReference>
<keyword evidence="3" id="KW-1185">Reference proteome</keyword>
<dbReference type="AlphaFoldDB" id="A0AAV7SN25"/>
<feature type="compositionally biased region" description="Polar residues" evidence="1">
    <location>
        <begin position="57"/>
        <end position="70"/>
    </location>
</feature>
<gene>
    <name evidence="2" type="ORF">NDU88_005923</name>
</gene>
<organism evidence="2 3">
    <name type="scientific">Pleurodeles waltl</name>
    <name type="common">Iberian ribbed newt</name>
    <dbReference type="NCBI Taxonomy" id="8319"/>
    <lineage>
        <taxon>Eukaryota</taxon>
        <taxon>Metazoa</taxon>
        <taxon>Chordata</taxon>
        <taxon>Craniata</taxon>
        <taxon>Vertebrata</taxon>
        <taxon>Euteleostomi</taxon>
        <taxon>Amphibia</taxon>
        <taxon>Batrachia</taxon>
        <taxon>Caudata</taxon>
        <taxon>Salamandroidea</taxon>
        <taxon>Salamandridae</taxon>
        <taxon>Pleurodelinae</taxon>
        <taxon>Pleurodeles</taxon>
    </lineage>
</organism>
<comment type="caution">
    <text evidence="2">The sequence shown here is derived from an EMBL/GenBank/DDBJ whole genome shotgun (WGS) entry which is preliminary data.</text>
</comment>
<feature type="compositionally biased region" description="Polar residues" evidence="1">
    <location>
        <begin position="127"/>
        <end position="144"/>
    </location>
</feature>
<feature type="region of interest" description="Disordered" evidence="1">
    <location>
        <begin position="49"/>
        <end position="181"/>
    </location>
</feature>
<protein>
    <submittedName>
        <fullName evidence="2">Uncharacterized protein</fullName>
    </submittedName>
</protein>
<evidence type="ECO:0000256" key="1">
    <source>
        <dbReference type="SAM" id="MobiDB-lite"/>
    </source>
</evidence>
<proteinExistence type="predicted"/>